<keyword evidence="3" id="KW-1185">Reference proteome</keyword>
<proteinExistence type="predicted"/>
<reference evidence="2" key="1">
    <citation type="submission" date="2021-02" db="EMBL/GenBank/DDBJ databases">
        <authorList>
            <person name="Nowell W R."/>
        </authorList>
    </citation>
    <scope>NUCLEOTIDE SEQUENCE</scope>
    <source>
        <strain evidence="2">Ploen Becks lab</strain>
    </source>
</reference>
<keyword evidence="1" id="KW-1133">Transmembrane helix</keyword>
<sequence>MDNIYMGLFTEKDIGLIEAGSYSIDESFKYRKLVQYSTLMEKSRFQFTICNEKSALPNCTSVYKYDLSIKCNLDNENFLLDCKNSKSIDFIILSYLESYSRLPISYPNYNCAVRKSNDKCTRQCEYLSNFKVYFFQMNDDKSIEPSWNNYCTCYKEKLSIMAKLNQVIRVCEYYLNESSFKFINFYFVLGLNFISAWFYLIYK</sequence>
<evidence type="ECO:0000256" key="1">
    <source>
        <dbReference type="SAM" id="Phobius"/>
    </source>
</evidence>
<keyword evidence="1" id="KW-0472">Membrane</keyword>
<protein>
    <submittedName>
        <fullName evidence="2">Uncharacterized protein</fullName>
    </submittedName>
</protein>
<organism evidence="2 3">
    <name type="scientific">Brachionus calyciflorus</name>
    <dbReference type="NCBI Taxonomy" id="104777"/>
    <lineage>
        <taxon>Eukaryota</taxon>
        <taxon>Metazoa</taxon>
        <taxon>Spiralia</taxon>
        <taxon>Gnathifera</taxon>
        <taxon>Rotifera</taxon>
        <taxon>Eurotatoria</taxon>
        <taxon>Monogononta</taxon>
        <taxon>Pseudotrocha</taxon>
        <taxon>Ploima</taxon>
        <taxon>Brachionidae</taxon>
        <taxon>Brachionus</taxon>
    </lineage>
</organism>
<dbReference type="OrthoDB" id="10605314at2759"/>
<dbReference type="EMBL" id="CAJNOC010003762">
    <property type="protein sequence ID" value="CAF0996815.1"/>
    <property type="molecule type" value="Genomic_DNA"/>
</dbReference>
<comment type="caution">
    <text evidence="2">The sequence shown here is derived from an EMBL/GenBank/DDBJ whole genome shotgun (WGS) entry which is preliminary data.</text>
</comment>
<evidence type="ECO:0000313" key="2">
    <source>
        <dbReference type="EMBL" id="CAF0996815.1"/>
    </source>
</evidence>
<dbReference type="Proteomes" id="UP000663879">
    <property type="component" value="Unassembled WGS sequence"/>
</dbReference>
<dbReference type="AlphaFoldDB" id="A0A814GI48"/>
<gene>
    <name evidence="2" type="ORF">OXX778_LOCUS16200</name>
</gene>
<accession>A0A814GI48</accession>
<evidence type="ECO:0000313" key="3">
    <source>
        <dbReference type="Proteomes" id="UP000663879"/>
    </source>
</evidence>
<feature type="transmembrane region" description="Helical" evidence="1">
    <location>
        <begin position="183"/>
        <end position="202"/>
    </location>
</feature>
<name>A0A814GI48_9BILA</name>
<keyword evidence="1" id="KW-0812">Transmembrane</keyword>